<protein>
    <submittedName>
        <fullName evidence="1">Uncharacterized protein</fullName>
    </submittedName>
</protein>
<dbReference type="EMBL" id="ML122267">
    <property type="protein sequence ID" value="RPD60102.1"/>
    <property type="molecule type" value="Genomic_DNA"/>
</dbReference>
<name>A0A5C2S8I8_9APHY</name>
<gene>
    <name evidence="1" type="ORF">L227DRAFT_106870</name>
</gene>
<dbReference type="AlphaFoldDB" id="A0A5C2S8I8"/>
<evidence type="ECO:0000313" key="1">
    <source>
        <dbReference type="EMBL" id="RPD60102.1"/>
    </source>
</evidence>
<proteinExistence type="predicted"/>
<sequence>MEYALPGVSLVIRCSGQGRQIVASRMVPRGLVEDTPGNLRCLWSTRLSVSATERCDMRHAPYAISCLVPPGPPTIRIPRVAGPMVWCRQELLTHHNPICTGSINAWYRKQRCSDHTPARWPWLKPWETRPPAPRCEWQATLQRAIRRVTRSTRPYFRSTRHPFRQLHSIRSQGSPLEADWAGRATVSHISR</sequence>
<accession>A0A5C2S8I8</accession>
<dbReference type="Proteomes" id="UP000313359">
    <property type="component" value="Unassembled WGS sequence"/>
</dbReference>
<reference evidence="1" key="1">
    <citation type="journal article" date="2018" name="Genome Biol. Evol.">
        <title>Genomics and development of Lentinus tigrinus, a white-rot wood-decaying mushroom with dimorphic fruiting bodies.</title>
        <authorList>
            <person name="Wu B."/>
            <person name="Xu Z."/>
            <person name="Knudson A."/>
            <person name="Carlson A."/>
            <person name="Chen N."/>
            <person name="Kovaka S."/>
            <person name="LaButti K."/>
            <person name="Lipzen A."/>
            <person name="Pennachio C."/>
            <person name="Riley R."/>
            <person name="Schakwitz W."/>
            <person name="Umezawa K."/>
            <person name="Ohm R.A."/>
            <person name="Grigoriev I.V."/>
            <person name="Nagy L.G."/>
            <person name="Gibbons J."/>
            <person name="Hibbett D."/>
        </authorList>
    </citation>
    <scope>NUCLEOTIDE SEQUENCE [LARGE SCALE GENOMIC DNA]</scope>
    <source>
        <strain evidence="1">ALCF2SS1-6</strain>
    </source>
</reference>
<evidence type="ECO:0000313" key="2">
    <source>
        <dbReference type="Proteomes" id="UP000313359"/>
    </source>
</evidence>
<keyword evidence="2" id="KW-1185">Reference proteome</keyword>
<organism evidence="1 2">
    <name type="scientific">Lentinus tigrinus ALCF2SS1-6</name>
    <dbReference type="NCBI Taxonomy" id="1328759"/>
    <lineage>
        <taxon>Eukaryota</taxon>
        <taxon>Fungi</taxon>
        <taxon>Dikarya</taxon>
        <taxon>Basidiomycota</taxon>
        <taxon>Agaricomycotina</taxon>
        <taxon>Agaricomycetes</taxon>
        <taxon>Polyporales</taxon>
        <taxon>Polyporaceae</taxon>
        <taxon>Lentinus</taxon>
    </lineage>
</organism>